<name>A0A450WWG5_9GAMM</name>
<dbReference type="AlphaFoldDB" id="A0A450WWG5"/>
<reference evidence="2" key="1">
    <citation type="submission" date="2019-02" db="EMBL/GenBank/DDBJ databases">
        <authorList>
            <person name="Gruber-Vodicka R. H."/>
            <person name="Seah K. B. B."/>
        </authorList>
    </citation>
    <scope>NUCLEOTIDE SEQUENCE</scope>
    <source>
        <strain evidence="2">BECK_S313</strain>
    </source>
</reference>
<accession>A0A450WWG5</accession>
<evidence type="ECO:0000256" key="1">
    <source>
        <dbReference type="SAM" id="MobiDB-lite"/>
    </source>
</evidence>
<organism evidence="2">
    <name type="scientific">Candidatus Kentrum sp. LPFa</name>
    <dbReference type="NCBI Taxonomy" id="2126335"/>
    <lineage>
        <taxon>Bacteria</taxon>
        <taxon>Pseudomonadati</taxon>
        <taxon>Pseudomonadota</taxon>
        <taxon>Gammaproteobacteria</taxon>
        <taxon>Candidatus Kentrum</taxon>
    </lineage>
</organism>
<feature type="region of interest" description="Disordered" evidence="1">
    <location>
        <begin position="23"/>
        <end position="49"/>
    </location>
</feature>
<feature type="compositionally biased region" description="Basic and acidic residues" evidence="1">
    <location>
        <begin position="36"/>
        <end position="49"/>
    </location>
</feature>
<proteinExistence type="predicted"/>
<gene>
    <name evidence="2" type="ORF">BECKLPF1236B_GA0070989_12522</name>
</gene>
<dbReference type="EMBL" id="CAADFK010000252">
    <property type="protein sequence ID" value="VFK21372.1"/>
    <property type="molecule type" value="Genomic_DNA"/>
</dbReference>
<protein>
    <submittedName>
        <fullName evidence="2">Uncharacterized protein</fullName>
    </submittedName>
</protein>
<sequence length="81" mass="9208">MPYQNIDVSLSPADAKAVRYRARETPLSGRPDAPGAEEHLQGPMEKTRTDSVSFIQNARRLYLAKLPGYYSLRLRRMVKNS</sequence>
<evidence type="ECO:0000313" key="2">
    <source>
        <dbReference type="EMBL" id="VFK21372.1"/>
    </source>
</evidence>